<proteinExistence type="predicted"/>
<feature type="transmembrane region" description="Helical" evidence="2">
    <location>
        <begin position="1001"/>
        <end position="1023"/>
    </location>
</feature>
<sequence>MVGFGAVLCCDPLAVGNENVSNIILMVDLRLQHPLGKLVINRIVNVIGDCGHSVCELQGGELGPLFTVRGPDGILAISKLAFTNFKSQGHASVVMNGEADIDTFREEAGAVMISDCSFSHNHGYYGVIYTMGDVIIRDSIMTANTAEYGGVLHVRYVMAENSEDDDGPSISISGSNVEGNAAVEGGGVLYCGCNSVDCTRGSPEISVSGSNLKNNLAKDLLRSSEITTGTDGGVVRVSQMAARISINDSNMENNTAHGEGGVVYSDAKNLVLYITESQMADNSADANGGVAAVDRDSGVFITASVMFRNRAQVSGGVIYSPSRLYGFDGFSYIVHSAMTLNSALQGGVVFLGSDSSMRIVECNMTLNSAQLNGGVVDATSAANLTIRGGLIEQNSAQGNGGVVNANSNSRVNLEVVVAAENNAGQAGGVLFCSLDSHVIITESTIVRNSAESGGVLRASFSSYVEIRGSGLRQNRATFDGGVAYAATQVQINISDCAMTDNEAERSGGALRIGSSTTHMTNVTAASNLALSGGAVCMVAGSHLQISHGRFEGNLATLEGGGISADNSTVHVMWQSRITSNAANQNGGGIALLPGSKLEMENATVAHNSAVEGGGLWVDQSAHAYVTSSELSGNVAYQEAFAESGMGGAVAAAAEITALLLDDCQLAGNEAHLGAGIFLHTLGQVSTVWLSNLHFDQNRAFVGPNVMWEYAVTAAIPECVNCTRTSTADALLSSTAVRYAVMQSGLEVGGTLWAESTVAINPPLSYVAVDFYGNITGLSLKVAGNTTQEPTVVAVAVANTSSLKGNTIGAYKYPDGAEFEALSMVGPPGGTFNLSLQPQTADWGDASVTVALAPCEAGTQYIEQGQVCERCATGLLKFDNSTEPCISTDCSAVDGVACHGGAEYTVEDGYWLAAESTRKCVDAGADSVACMFDRVYLCDFSGACDSGEDRSNTGGEPTIAQALMCAEGYRSDTVLCSVCQPGYQYAAANGSCTRCPESTLHGLLLAAAAFALTLCIGAAFYVAYPNTEAGREVGKDTIFSSKRKSQILQHHLKLRKRTRASGLLSTLLNHMQVMSQHILIFPIEVFPKFYYNFAVVFGAFNVSLVRWLGLQCLVAGTVSGRSFDDSVGVGLFYFNFLIIAAMPYVILLPVVVKLVLMSRRRQPACQRNTEGTLSPALDRPQEDPPGAKLQGAGAMVSTYSFVINPLAAEEAPKMEGASVENPLAAEEAPKMEGVSVENPLASEEAPKMEGAMVATAAEQQRCKKDSALVTPAIEEPSGEMDAAAVEAREGRVQSSEVRMATAVTIASDERNGGVIMAAAHKAEKRDEEVGMMMADQVAEEQNDAGGTSAVSTGMVEEQNVEVGMAAVSKTKEEDKKDMAAAAPAAEDQDQRNGLHMAAVEARAEGLNGGEVDTAAAVMVVNAAQEQSSETSTAVMESPAEGKSSEMDTMEMATTAQEPGSEADNPAVDGAEPDEHVDYFAAYSTFAIFFLIYVHPMVSTACFQVFQCDGIHFEKETVQYWLHADRSAECFTPEWFVFMSISIAVIFTFSLGLPVGLIVSVRYFHAQKKVTLLQEGGKKVPLFIEASQIHVSDDRRTYKVPHPTTGALIEVEPVFKDSAKGDGLDQLQSKLYEKEEVFVYAAPYIMPFKEEYFYFLGFTILIRLMQTSVVVLVRMENSVDMSKYMRTTFKLYVPLDFQG</sequence>
<organism evidence="3 4">
    <name type="scientific">Cymbomonas tetramitiformis</name>
    <dbReference type="NCBI Taxonomy" id="36881"/>
    <lineage>
        <taxon>Eukaryota</taxon>
        <taxon>Viridiplantae</taxon>
        <taxon>Chlorophyta</taxon>
        <taxon>Pyramimonadophyceae</taxon>
        <taxon>Pyramimonadales</taxon>
        <taxon>Pyramimonadaceae</taxon>
        <taxon>Cymbomonas</taxon>
    </lineage>
</organism>
<keyword evidence="2" id="KW-0812">Transmembrane</keyword>
<dbReference type="EMBL" id="LGRX02002338">
    <property type="protein sequence ID" value="KAK3284319.1"/>
    <property type="molecule type" value="Genomic_DNA"/>
</dbReference>
<keyword evidence="2" id="KW-0472">Membrane</keyword>
<feature type="region of interest" description="Disordered" evidence="1">
    <location>
        <begin position="1450"/>
        <end position="1469"/>
    </location>
</feature>
<accession>A0AAE0GTV3</accession>
<evidence type="ECO:0000256" key="2">
    <source>
        <dbReference type="SAM" id="Phobius"/>
    </source>
</evidence>
<evidence type="ECO:0000256" key="1">
    <source>
        <dbReference type="SAM" id="MobiDB-lite"/>
    </source>
</evidence>
<dbReference type="InterPro" id="IPR006626">
    <property type="entry name" value="PbH1"/>
</dbReference>
<feature type="transmembrane region" description="Helical" evidence="2">
    <location>
        <begin position="1533"/>
        <end position="1557"/>
    </location>
</feature>
<gene>
    <name evidence="3" type="ORF">CYMTET_8026</name>
</gene>
<protein>
    <recommendedName>
        <fullName evidence="5">Right handed beta helix domain-containing protein</fullName>
    </recommendedName>
</protein>
<keyword evidence="4" id="KW-1185">Reference proteome</keyword>
<reference evidence="3 4" key="1">
    <citation type="journal article" date="2015" name="Genome Biol. Evol.">
        <title>Comparative Genomics of a Bacterivorous Green Alga Reveals Evolutionary Causalities and Consequences of Phago-Mixotrophic Mode of Nutrition.</title>
        <authorList>
            <person name="Burns J.A."/>
            <person name="Paasch A."/>
            <person name="Narechania A."/>
            <person name="Kim E."/>
        </authorList>
    </citation>
    <scope>NUCLEOTIDE SEQUENCE [LARGE SCALE GENOMIC DNA]</scope>
    <source>
        <strain evidence="3 4">PLY_AMNH</strain>
    </source>
</reference>
<dbReference type="PANTHER" id="PTHR11319">
    <property type="entry name" value="G PROTEIN-COUPLED RECEPTOR-RELATED"/>
    <property type="match status" value="1"/>
</dbReference>
<feature type="transmembrane region" description="Helical" evidence="2">
    <location>
        <begin position="1088"/>
        <end position="1109"/>
    </location>
</feature>
<dbReference type="InterPro" id="IPR011050">
    <property type="entry name" value="Pectin_lyase_fold/virulence"/>
</dbReference>
<feature type="transmembrane region" description="Helical" evidence="2">
    <location>
        <begin position="1650"/>
        <end position="1671"/>
    </location>
</feature>
<feature type="region of interest" description="Disordered" evidence="1">
    <location>
        <begin position="1165"/>
        <end position="1190"/>
    </location>
</feature>
<dbReference type="SMART" id="SM00710">
    <property type="entry name" value="PbH1"/>
    <property type="match status" value="8"/>
</dbReference>
<comment type="caution">
    <text evidence="3">The sequence shown here is derived from an EMBL/GenBank/DDBJ whole genome shotgun (WGS) entry which is preliminary data.</text>
</comment>
<keyword evidence="2" id="KW-1133">Transmembrane helix</keyword>
<dbReference type="PANTHER" id="PTHR11319:SF35">
    <property type="entry name" value="OUTER MEMBRANE PROTEIN PMPC-RELATED"/>
    <property type="match status" value="1"/>
</dbReference>
<evidence type="ECO:0000313" key="4">
    <source>
        <dbReference type="Proteomes" id="UP001190700"/>
    </source>
</evidence>
<evidence type="ECO:0000313" key="3">
    <source>
        <dbReference type="EMBL" id="KAK3284319.1"/>
    </source>
</evidence>
<feature type="region of interest" description="Disordered" evidence="1">
    <location>
        <begin position="1424"/>
        <end position="1445"/>
    </location>
</feature>
<dbReference type="SUPFAM" id="SSF51126">
    <property type="entry name" value="Pectin lyase-like"/>
    <property type="match status" value="3"/>
</dbReference>
<name>A0AAE0GTV3_9CHLO</name>
<evidence type="ECO:0008006" key="5">
    <source>
        <dbReference type="Google" id="ProtNLM"/>
    </source>
</evidence>
<feature type="compositionally biased region" description="Basic and acidic residues" evidence="1">
    <location>
        <begin position="1368"/>
        <end position="1377"/>
    </location>
</feature>
<feature type="transmembrane region" description="Helical" evidence="2">
    <location>
        <begin position="1129"/>
        <end position="1151"/>
    </location>
</feature>
<dbReference type="Proteomes" id="UP001190700">
    <property type="component" value="Unassembled WGS sequence"/>
</dbReference>
<feature type="compositionally biased region" description="Polar residues" evidence="1">
    <location>
        <begin position="1424"/>
        <end position="1433"/>
    </location>
</feature>
<feature type="region of interest" description="Disordered" evidence="1">
    <location>
        <begin position="1367"/>
        <end position="1391"/>
    </location>
</feature>